<dbReference type="Gene3D" id="1.10.510.10">
    <property type="entry name" value="Transferase(Phosphotransferase) domain 1"/>
    <property type="match status" value="1"/>
</dbReference>
<dbReference type="PROSITE" id="PS00108">
    <property type="entry name" value="PROTEIN_KINASE_ST"/>
    <property type="match status" value="1"/>
</dbReference>
<protein>
    <recommendedName>
        <fullName evidence="2">Serine/threonine-protein kinase 40</fullName>
    </recommendedName>
</protein>
<proteinExistence type="predicted"/>
<name>A0A7I8VSQ7_9ANNE</name>
<evidence type="ECO:0000256" key="2">
    <source>
        <dbReference type="ARBA" id="ARBA00016813"/>
    </source>
</evidence>
<evidence type="ECO:0000313" key="4">
    <source>
        <dbReference type="EMBL" id="CAD5119006.1"/>
    </source>
</evidence>
<gene>
    <name evidence="4" type="ORF">DGYR_LOCUS7303</name>
</gene>
<dbReference type="InterPro" id="IPR024104">
    <property type="entry name" value="Tribbles/Ser_Thr_kinase_40"/>
</dbReference>
<dbReference type="PROSITE" id="PS50011">
    <property type="entry name" value="PROTEIN_KINASE_DOM"/>
    <property type="match status" value="1"/>
</dbReference>
<dbReference type="InterPro" id="IPR000719">
    <property type="entry name" value="Prot_kinase_dom"/>
</dbReference>
<organism evidence="4 5">
    <name type="scientific">Dimorphilus gyrociliatus</name>
    <dbReference type="NCBI Taxonomy" id="2664684"/>
    <lineage>
        <taxon>Eukaryota</taxon>
        <taxon>Metazoa</taxon>
        <taxon>Spiralia</taxon>
        <taxon>Lophotrochozoa</taxon>
        <taxon>Annelida</taxon>
        <taxon>Polychaeta</taxon>
        <taxon>Polychaeta incertae sedis</taxon>
        <taxon>Dinophilidae</taxon>
        <taxon>Dimorphilus</taxon>
    </lineage>
</organism>
<sequence length="399" mass="45800">MENSAKIIHDRFLIVTELDSSTLTSLKYYLVRSIGTNKYFALKTLTLSADDCSSKDENGGKQLIYTEHQILSMLSDVQGVSHEYGIVREDKVIKGKNYKIISLVLDPFTYYYEMPHKDGLGVFINMQHYILGKRTLPQQEALFLFRELCLIVQQLHNKNIIHRDLKLGNILYYKKQNKVILIHFCLSKALTSSDEELNDQKGSPVYMSPESLSGKPYCGKKSEIWSLGVILYTLLFGQFPFMDENPQDLFRKIKHVAFEPPNKPSVSTETINILKGIFKKDPKQRSKIRDILRDISKALDKLSEKKSVEDDEYSSVVPNDSNYSKSKKIDGIIEPKTLETTVGSPMVTLPRRIETCRYPFSVNYATFNDNESVETNTFEKQLKIGEILIDDFSKYFDSS</sequence>
<dbReference type="SUPFAM" id="SSF56112">
    <property type="entry name" value="Protein kinase-like (PK-like)"/>
    <property type="match status" value="1"/>
</dbReference>
<dbReference type="GO" id="GO:0004672">
    <property type="term" value="F:protein kinase activity"/>
    <property type="evidence" value="ECO:0007669"/>
    <property type="project" value="InterPro"/>
</dbReference>
<dbReference type="PANTHER" id="PTHR22961:SF16">
    <property type="entry name" value="SERINE_THREONINE-PROTEIN KINASE 40"/>
    <property type="match status" value="1"/>
</dbReference>
<dbReference type="SMART" id="SM00220">
    <property type="entry name" value="S_TKc"/>
    <property type="match status" value="1"/>
</dbReference>
<dbReference type="PANTHER" id="PTHR22961">
    <property type="entry name" value="SER/THR PROTEIN KINASE-TRB"/>
    <property type="match status" value="1"/>
</dbReference>
<reference evidence="4 5" key="1">
    <citation type="submission" date="2020-08" db="EMBL/GenBank/DDBJ databases">
        <authorList>
            <person name="Hejnol A."/>
        </authorList>
    </citation>
    <scope>NUCLEOTIDE SEQUENCE [LARGE SCALE GENOMIC DNA]</scope>
</reference>
<comment type="caution">
    <text evidence="4">The sequence shown here is derived from an EMBL/GenBank/DDBJ whole genome shotgun (WGS) entry which is preliminary data.</text>
</comment>
<evidence type="ECO:0000256" key="1">
    <source>
        <dbReference type="ARBA" id="ARBA00003412"/>
    </source>
</evidence>
<dbReference type="InterPro" id="IPR008271">
    <property type="entry name" value="Ser/Thr_kinase_AS"/>
</dbReference>
<comment type="function">
    <text evidence="1">May be a negative regulator of NF-kappa-B and p53-mediated gene transcription.</text>
</comment>
<dbReference type="EMBL" id="CAJFCJ010000009">
    <property type="protein sequence ID" value="CAD5119006.1"/>
    <property type="molecule type" value="Genomic_DNA"/>
</dbReference>
<dbReference type="GO" id="GO:0005524">
    <property type="term" value="F:ATP binding"/>
    <property type="evidence" value="ECO:0007669"/>
    <property type="project" value="InterPro"/>
</dbReference>
<dbReference type="AlphaFoldDB" id="A0A7I8VSQ7"/>
<keyword evidence="5" id="KW-1185">Reference proteome</keyword>
<evidence type="ECO:0000313" key="5">
    <source>
        <dbReference type="Proteomes" id="UP000549394"/>
    </source>
</evidence>
<dbReference type="Proteomes" id="UP000549394">
    <property type="component" value="Unassembled WGS sequence"/>
</dbReference>
<accession>A0A7I8VSQ7</accession>
<dbReference type="Pfam" id="PF00069">
    <property type="entry name" value="Pkinase"/>
    <property type="match status" value="1"/>
</dbReference>
<dbReference type="OrthoDB" id="410920at2759"/>
<evidence type="ECO:0000259" key="3">
    <source>
        <dbReference type="PROSITE" id="PS50011"/>
    </source>
</evidence>
<dbReference type="InterPro" id="IPR011009">
    <property type="entry name" value="Kinase-like_dom_sf"/>
</dbReference>
<feature type="domain" description="Protein kinase" evidence="3">
    <location>
        <begin position="12"/>
        <end position="299"/>
    </location>
</feature>